<dbReference type="Proteomes" id="UP000807306">
    <property type="component" value="Unassembled WGS sequence"/>
</dbReference>
<dbReference type="PANTHER" id="PTHR36223">
    <property type="entry name" value="BETA-LACTAMASE-TYPE TRANSPEPTIDASE FOLD DOMAIN CONTAINING PROTEIN"/>
    <property type="match status" value="1"/>
</dbReference>
<evidence type="ECO:0000313" key="3">
    <source>
        <dbReference type="EMBL" id="KAF9534000.1"/>
    </source>
</evidence>
<reference evidence="3" key="1">
    <citation type="submission" date="2020-11" db="EMBL/GenBank/DDBJ databases">
        <authorList>
            <consortium name="DOE Joint Genome Institute"/>
            <person name="Ahrendt S."/>
            <person name="Riley R."/>
            <person name="Andreopoulos W."/>
            <person name="Labutti K."/>
            <person name="Pangilinan J."/>
            <person name="Ruiz-Duenas F.J."/>
            <person name="Barrasa J.M."/>
            <person name="Sanchez-Garcia M."/>
            <person name="Camarero S."/>
            <person name="Miyauchi S."/>
            <person name="Serrano A."/>
            <person name="Linde D."/>
            <person name="Babiker R."/>
            <person name="Drula E."/>
            <person name="Ayuso-Fernandez I."/>
            <person name="Pacheco R."/>
            <person name="Padilla G."/>
            <person name="Ferreira P."/>
            <person name="Barriuso J."/>
            <person name="Kellner H."/>
            <person name="Castanera R."/>
            <person name="Alfaro M."/>
            <person name="Ramirez L."/>
            <person name="Pisabarro A.G."/>
            <person name="Kuo A."/>
            <person name="Tritt A."/>
            <person name="Lipzen A."/>
            <person name="He G."/>
            <person name="Yan M."/>
            <person name="Ng V."/>
            <person name="Cullen D."/>
            <person name="Martin F."/>
            <person name="Rosso M.-N."/>
            <person name="Henrissat B."/>
            <person name="Hibbett D."/>
            <person name="Martinez A.T."/>
            <person name="Grigoriev I.V."/>
        </authorList>
    </citation>
    <scope>NUCLEOTIDE SEQUENCE</scope>
    <source>
        <strain evidence="3">CBS 506.95</strain>
    </source>
</reference>
<name>A0A9P6ERC6_9AGAR</name>
<comment type="caution">
    <text evidence="3">The sequence shown here is derived from an EMBL/GenBank/DDBJ whole genome shotgun (WGS) entry which is preliminary data.</text>
</comment>
<feature type="region of interest" description="Disordered" evidence="1">
    <location>
        <begin position="234"/>
        <end position="254"/>
    </location>
</feature>
<dbReference type="AlphaFoldDB" id="A0A9P6ERC6"/>
<evidence type="ECO:0000259" key="2">
    <source>
        <dbReference type="Pfam" id="PF25534"/>
    </source>
</evidence>
<organism evidence="3 4">
    <name type="scientific">Crepidotus variabilis</name>
    <dbReference type="NCBI Taxonomy" id="179855"/>
    <lineage>
        <taxon>Eukaryota</taxon>
        <taxon>Fungi</taxon>
        <taxon>Dikarya</taxon>
        <taxon>Basidiomycota</taxon>
        <taxon>Agaricomycotina</taxon>
        <taxon>Agaricomycetes</taxon>
        <taxon>Agaricomycetidae</taxon>
        <taxon>Agaricales</taxon>
        <taxon>Agaricineae</taxon>
        <taxon>Crepidotaceae</taxon>
        <taxon>Crepidotus</taxon>
    </lineage>
</organism>
<dbReference type="EMBL" id="MU157827">
    <property type="protein sequence ID" value="KAF9534000.1"/>
    <property type="molecule type" value="Genomic_DNA"/>
</dbReference>
<gene>
    <name evidence="3" type="ORF">CPB83DRAFT_844928</name>
</gene>
<feature type="compositionally biased region" description="Acidic residues" evidence="1">
    <location>
        <begin position="240"/>
        <end position="250"/>
    </location>
</feature>
<dbReference type="Pfam" id="PF25534">
    <property type="entry name" value="DUF7918"/>
    <property type="match status" value="1"/>
</dbReference>
<accession>A0A9P6ERC6</accession>
<dbReference type="PANTHER" id="PTHR36223:SF1">
    <property type="entry name" value="TRANSCRIPTION ELONGATION FACTOR EAF N-TERMINAL DOMAIN-CONTAINING PROTEIN"/>
    <property type="match status" value="1"/>
</dbReference>
<evidence type="ECO:0000313" key="4">
    <source>
        <dbReference type="Proteomes" id="UP000807306"/>
    </source>
</evidence>
<keyword evidence="4" id="KW-1185">Reference proteome</keyword>
<feature type="domain" description="DUF7918" evidence="2">
    <location>
        <begin position="15"/>
        <end position="208"/>
    </location>
</feature>
<dbReference type="OrthoDB" id="3364132at2759"/>
<protein>
    <recommendedName>
        <fullName evidence="2">DUF7918 domain-containing protein</fullName>
    </recommendedName>
</protein>
<evidence type="ECO:0000256" key="1">
    <source>
        <dbReference type="SAM" id="MobiDB-lite"/>
    </source>
</evidence>
<proteinExistence type="predicted"/>
<dbReference type="InterPro" id="IPR057678">
    <property type="entry name" value="DUF7918"/>
</dbReference>
<sequence>MSSKRLSLREYGAWITVDGQEVEHYQVKVDENRNLVTCWIASTEGKKFSIHSLKHVSTSDVSSRVYLDGQATGGSIFRAGRFHQVVKDGMSTGPHEVRPFVFGVLKVSDDDSLLDNPGPGQAIGEIRVEFLRVTNIEPTTRFTFSAPPKLQDIHERAKKATPHRVQYGEVVQRAQSFTYCNCQYHEKVAEFVIRYTSLEMLKATGIAPSEASRQEKFNSPEVISDSVPKTVKRKAVKAEDDSEDDFDYEEKENKKQEEILQAQLARIQKARKDKHKRKKVKRELKPIGVPGEIIDLTI</sequence>